<reference evidence="3 4" key="1">
    <citation type="submission" date="2007-03" db="EMBL/GenBank/DDBJ databases">
        <title>Complete sequence of Desulfotomaculum reducens MI-1.</title>
        <authorList>
            <consortium name="US DOE Joint Genome Institute"/>
            <person name="Copeland A."/>
            <person name="Lucas S."/>
            <person name="Lapidus A."/>
            <person name="Barry K."/>
            <person name="Detter J.C."/>
            <person name="Glavina del Rio T."/>
            <person name="Hammon N."/>
            <person name="Israni S."/>
            <person name="Dalin E."/>
            <person name="Tice H."/>
            <person name="Pitluck S."/>
            <person name="Sims D."/>
            <person name="Brettin T."/>
            <person name="Bruce D."/>
            <person name="Han C."/>
            <person name="Tapia R."/>
            <person name="Schmutz J."/>
            <person name="Larimer F."/>
            <person name="Land M."/>
            <person name="Hauser L."/>
            <person name="Kyrpides N."/>
            <person name="Kim E."/>
            <person name="Tebo B.M."/>
            <person name="Richardson P."/>
        </authorList>
    </citation>
    <scope>NUCLEOTIDE SEQUENCE [LARGE SCALE GENOMIC DNA]</scope>
    <source>
        <strain evidence="3 4">MI-1</strain>
    </source>
</reference>
<dbReference type="InterPro" id="IPR001482">
    <property type="entry name" value="T2SS/T4SS_dom"/>
</dbReference>
<dbReference type="AlphaFoldDB" id="A4J336"/>
<accession>A4J336</accession>
<name>A4J336_DESRM</name>
<dbReference type="eggNOG" id="COG4962">
    <property type="taxonomic scope" value="Bacteria"/>
</dbReference>
<dbReference type="Gene3D" id="3.30.450.380">
    <property type="match status" value="1"/>
</dbReference>
<dbReference type="InterPro" id="IPR027417">
    <property type="entry name" value="P-loop_NTPase"/>
</dbReference>
<dbReference type="Pfam" id="PF00437">
    <property type="entry name" value="T2SSE"/>
    <property type="match status" value="1"/>
</dbReference>
<dbReference type="PANTHER" id="PTHR30486">
    <property type="entry name" value="TWITCHING MOTILITY PROTEIN PILT"/>
    <property type="match status" value="1"/>
</dbReference>
<gene>
    <name evidence="3" type="ordered locus">Dred_0954</name>
</gene>
<dbReference type="HOGENOM" id="CLU_005379_4_1_9"/>
<sequence>MGFLTKKQEQITEINVGLVSYEKAKDLIRQFIATPEHYENDNEKAKVKKLELESMKGEKKAKQELIDYLVETMIRYKFEIEGMILHEAAIEIYKETWGLGIIEDIYHDPEVDEVEVNGIHNIYSIRRGRYCRENVIFNSEQELMALMGRIFVDYCAVNEGNPVGRTVRVDGTRVLATVPPFTNTITLTMRKHNTFIYSKDTLTQVGTLDPRIYDALALFNRGLLNILYSGPTNGGKTTMLRHFFRYSPPDIRTVLLEPRHELKLQENYPEWNIIEFQELPQQRLTLLQAFETALQVTPVRIITGEILGGREGPEAIKSGNRGHTGNLSTIHAETVEDAILELTNILVEEGRSQSITKEQAMERVCRAFDVIVQIFVPPQSGVKKVVAVGEPKFVDGTVKVINYFEWQPSEEDFLKGYWQYPNPLSERLIKKLHRNGVPAEELKRVGLIW</sequence>
<organism evidence="3 4">
    <name type="scientific">Desulforamulus reducens (strain ATCC BAA-1160 / DSM 100696 / MI-1)</name>
    <name type="common">Desulfotomaculum reducens</name>
    <dbReference type="NCBI Taxonomy" id="349161"/>
    <lineage>
        <taxon>Bacteria</taxon>
        <taxon>Bacillati</taxon>
        <taxon>Bacillota</taxon>
        <taxon>Clostridia</taxon>
        <taxon>Eubacteriales</taxon>
        <taxon>Peptococcaceae</taxon>
        <taxon>Desulforamulus</taxon>
    </lineage>
</organism>
<dbReference type="Gene3D" id="3.40.50.300">
    <property type="entry name" value="P-loop containing nucleotide triphosphate hydrolases"/>
    <property type="match status" value="1"/>
</dbReference>
<dbReference type="KEGG" id="drm:Dred_0954"/>
<dbReference type="GO" id="GO:0016887">
    <property type="term" value="F:ATP hydrolysis activity"/>
    <property type="evidence" value="ECO:0007669"/>
    <property type="project" value="InterPro"/>
</dbReference>
<evidence type="ECO:0000313" key="4">
    <source>
        <dbReference type="Proteomes" id="UP000001556"/>
    </source>
</evidence>
<evidence type="ECO:0000259" key="2">
    <source>
        <dbReference type="Pfam" id="PF00437"/>
    </source>
</evidence>
<keyword evidence="4" id="KW-1185">Reference proteome</keyword>
<proteinExistence type="inferred from homology"/>
<dbReference type="InterPro" id="IPR050921">
    <property type="entry name" value="T4SS_GSP_E_ATPase"/>
</dbReference>
<comment type="similarity">
    <text evidence="1">Belongs to the GSP E family.</text>
</comment>
<feature type="domain" description="Bacterial type II secretion system protein E" evidence="2">
    <location>
        <begin position="175"/>
        <end position="369"/>
    </location>
</feature>
<protein>
    <submittedName>
        <fullName evidence="3">Type II secretion system protein E</fullName>
    </submittedName>
</protein>
<dbReference type="Proteomes" id="UP000001556">
    <property type="component" value="Chromosome"/>
</dbReference>
<dbReference type="STRING" id="349161.Dred_0954"/>
<evidence type="ECO:0000256" key="1">
    <source>
        <dbReference type="ARBA" id="ARBA00006611"/>
    </source>
</evidence>
<dbReference type="EMBL" id="CP000612">
    <property type="protein sequence ID" value="ABO49489.1"/>
    <property type="molecule type" value="Genomic_DNA"/>
</dbReference>
<dbReference type="OrthoDB" id="9810761at2"/>
<dbReference type="PANTHER" id="PTHR30486:SF6">
    <property type="entry name" value="TYPE IV PILUS RETRACTATION ATPASE PILT"/>
    <property type="match status" value="1"/>
</dbReference>
<dbReference type="RefSeq" id="WP_011877318.1">
    <property type="nucleotide sequence ID" value="NC_009253.1"/>
</dbReference>
<evidence type="ECO:0000313" key="3">
    <source>
        <dbReference type="EMBL" id="ABO49489.1"/>
    </source>
</evidence>
<dbReference type="SUPFAM" id="SSF52540">
    <property type="entry name" value="P-loop containing nucleoside triphosphate hydrolases"/>
    <property type="match status" value="1"/>
</dbReference>